<dbReference type="SUPFAM" id="SSF51445">
    <property type="entry name" value="(Trans)glycosidases"/>
    <property type="match status" value="1"/>
</dbReference>
<dbReference type="PANTHER" id="PTHR32438:SF5">
    <property type="entry name" value="4-ALPHA-GLUCANOTRANSFERASE DPE1, CHLOROPLASTIC_AMYLOPLASTIC"/>
    <property type="match status" value="1"/>
</dbReference>
<dbReference type="Gene3D" id="3.20.20.80">
    <property type="entry name" value="Glycosidases"/>
    <property type="match status" value="1"/>
</dbReference>
<evidence type="ECO:0000256" key="3">
    <source>
        <dbReference type="ARBA" id="ARBA00012560"/>
    </source>
</evidence>
<keyword evidence="5 10" id="KW-0328">Glycosyltransferase</keyword>
<evidence type="ECO:0000256" key="4">
    <source>
        <dbReference type="ARBA" id="ARBA00020295"/>
    </source>
</evidence>
<reference evidence="11" key="1">
    <citation type="submission" date="2007-04" db="EMBL/GenBank/DDBJ databases">
        <authorList>
            <consortium name="US DOE Joint Genome Institute"/>
            <person name="Copeland A."/>
            <person name="Lucas S."/>
            <person name="Lapidus A."/>
            <person name="Barry K."/>
            <person name="Detter J.C."/>
            <person name="Glavina del Rio T."/>
            <person name="Hammon N."/>
            <person name="Israni S."/>
            <person name="Dalin E."/>
            <person name="Tice H."/>
            <person name="Pitluck S."/>
            <person name="Chain P."/>
            <person name="Malfatti S."/>
            <person name="Shin M."/>
            <person name="Vergez L."/>
            <person name="Schmutz J."/>
            <person name="Larimer F."/>
            <person name="Land M."/>
            <person name="Hauser L."/>
            <person name="Kyrpides N."/>
            <person name="Mikhailova N."/>
            <person name="Miller C."/>
            <person name="Richardson P."/>
        </authorList>
    </citation>
    <scope>NUCLEOTIDE SEQUENCE</scope>
    <source>
        <strain evidence="11">PYR-GCK</strain>
    </source>
</reference>
<evidence type="ECO:0000256" key="7">
    <source>
        <dbReference type="ARBA" id="ARBA00023277"/>
    </source>
</evidence>
<dbReference type="EMBL" id="CP000656">
    <property type="protein sequence ID" value="ABP43479.1"/>
    <property type="molecule type" value="Genomic_DNA"/>
</dbReference>
<dbReference type="InterPro" id="IPR003385">
    <property type="entry name" value="Glyco_hydro_77"/>
</dbReference>
<proteinExistence type="inferred from homology"/>
<dbReference type="KEGG" id="mgi:Mflv_0996"/>
<dbReference type="AlphaFoldDB" id="A4T4B9"/>
<dbReference type="PANTHER" id="PTHR32438">
    <property type="entry name" value="4-ALPHA-GLUCANOTRANSFERASE DPE1, CHLOROPLASTIC/AMYLOPLASTIC"/>
    <property type="match status" value="1"/>
</dbReference>
<gene>
    <name evidence="11" type="ordered locus">Mflv_0996</name>
</gene>
<dbReference type="GO" id="GO:0005975">
    <property type="term" value="P:carbohydrate metabolic process"/>
    <property type="evidence" value="ECO:0007669"/>
    <property type="project" value="InterPro"/>
</dbReference>
<evidence type="ECO:0000256" key="8">
    <source>
        <dbReference type="ARBA" id="ARBA00031423"/>
    </source>
</evidence>
<comment type="similarity">
    <text evidence="2 10">Belongs to the disproportionating enzyme family.</text>
</comment>
<evidence type="ECO:0000256" key="5">
    <source>
        <dbReference type="ARBA" id="ARBA00022676"/>
    </source>
</evidence>
<evidence type="ECO:0000313" key="11">
    <source>
        <dbReference type="EMBL" id="ABP43479.1"/>
    </source>
</evidence>
<evidence type="ECO:0000256" key="2">
    <source>
        <dbReference type="ARBA" id="ARBA00005684"/>
    </source>
</evidence>
<dbReference type="GO" id="GO:0004134">
    <property type="term" value="F:4-alpha-glucanotransferase activity"/>
    <property type="evidence" value="ECO:0007669"/>
    <property type="project" value="UniProtKB-EC"/>
</dbReference>
<evidence type="ECO:0000256" key="9">
    <source>
        <dbReference type="ARBA" id="ARBA00031501"/>
    </source>
</evidence>
<dbReference type="CAZy" id="GH77">
    <property type="family name" value="Glycoside Hydrolase Family 77"/>
</dbReference>
<name>A4T4B9_MYCGI</name>
<dbReference type="eggNOG" id="COG1640">
    <property type="taxonomic scope" value="Bacteria"/>
</dbReference>
<dbReference type="Pfam" id="PF02446">
    <property type="entry name" value="Glyco_hydro_77"/>
    <property type="match status" value="1"/>
</dbReference>
<comment type="catalytic activity">
    <reaction evidence="1 10">
        <text>Transfers a segment of a (1-&gt;4)-alpha-D-glucan to a new position in an acceptor, which may be glucose or a (1-&gt;4)-alpha-D-glucan.</text>
        <dbReference type="EC" id="2.4.1.25"/>
    </reaction>
</comment>
<keyword evidence="7 10" id="KW-0119">Carbohydrate metabolism</keyword>
<reference evidence="11" key="2">
    <citation type="journal article" date="2013" name="PLoS ONE">
        <title>A Gene Expression Study of the Activities of Aromatic Ring-Cleavage Dioxygenases in Mycobacterium gilvum PYR-GCK to Changes in Salinity and pH during Pyrene Degradation.</title>
        <authorList>
            <person name="Badejo A.C."/>
            <person name="Badejo A.O."/>
            <person name="Shin K.H."/>
            <person name="Chai Y.G."/>
        </authorList>
    </citation>
    <scope>NUCLEOTIDE SEQUENCE [LARGE SCALE GENOMIC DNA]</scope>
    <source>
        <strain evidence="11">PYR-GCK</strain>
    </source>
</reference>
<keyword evidence="6 10" id="KW-0808">Transferase</keyword>
<evidence type="ECO:0000256" key="6">
    <source>
        <dbReference type="ARBA" id="ARBA00022679"/>
    </source>
</evidence>
<organism evidence="11">
    <name type="scientific">Mycolicibacterium gilvum (strain PYR-GCK)</name>
    <name type="common">Mycobacterium gilvum (strain PYR-GCK)</name>
    <dbReference type="NCBI Taxonomy" id="350054"/>
    <lineage>
        <taxon>Bacteria</taxon>
        <taxon>Bacillati</taxon>
        <taxon>Actinomycetota</taxon>
        <taxon>Actinomycetes</taxon>
        <taxon>Mycobacteriales</taxon>
        <taxon>Mycobacteriaceae</taxon>
        <taxon>Mycolicibacterium</taxon>
    </lineage>
</organism>
<dbReference type="InterPro" id="IPR017853">
    <property type="entry name" value="GH"/>
</dbReference>
<dbReference type="HOGENOM" id="CLU_022072_1_0_11"/>
<evidence type="ECO:0000256" key="1">
    <source>
        <dbReference type="ARBA" id="ARBA00000439"/>
    </source>
</evidence>
<dbReference type="NCBIfam" id="TIGR00217">
    <property type="entry name" value="malQ"/>
    <property type="match status" value="1"/>
</dbReference>
<protein>
    <recommendedName>
        <fullName evidence="4 10">4-alpha-glucanotransferase</fullName>
        <ecNumber evidence="3 10">2.4.1.25</ecNumber>
    </recommendedName>
    <alternativeName>
        <fullName evidence="8 10">Amylomaltase</fullName>
    </alternativeName>
    <alternativeName>
        <fullName evidence="9 10">Disproportionating enzyme</fullName>
    </alternativeName>
</protein>
<sequence>MPPHRAVSEDLHRVAAAHGVATAYRNERREPVDVDADVVIKVLGLLDVDAATEDACRAELARLAELDRAGVLAPTVATRLDGRPQPLPGAALLVAEDGERIDVRDELPGDLKPGWYRVHTRDGQEATLVAAPPRVPPSPVTWGWMLQLYALRSAHSWGIGDLGDLRAFVDWTATRHGAGAVLLNPLHAPGPTHPVQPSPYTPSSRRFANPLALRIEDIDAYRRADPDTRAEIDALRVSATTPRIDHDLVWAAKRGALELLWRADGRPDPLDGPSASGGLRDWATYCALAERHGGRWSRWPEGLRDVAGPDVANARRELAPRLAFHAWVQQQCAEQLGAVRAAARDAGMPLGILHDLAVGVDADGADAWALSDVLASGVSVGAPPDNFTPRGQDWGLPPWRPDRLADTGYAALRDMLRAVLSHADGLRIDHVAGLWRLWWIPPGDGPDKGTYVHYDADTMLAVLALEAHRAGATVVGEDLGTVEPEVTEALADNEMLGCAVAWFTRDQSAPGEPLLPPQRWPSRAAATLSTHDLPTAAGFLRGEHVRVRAELELLDDVPAEKATADRERAEWLALLRSEGLLPDDGSEADEQDIIVAMHRLLAATPSRLKLISPYDVIGDVRQPNLPGTVDEYPNWRLPLPLTLEELQADPRVAAITAAFR</sequence>
<accession>A4T4B9</accession>
<dbReference type="EC" id="2.4.1.25" evidence="3 10"/>
<evidence type="ECO:0000256" key="10">
    <source>
        <dbReference type="RuleBase" id="RU361207"/>
    </source>
</evidence>
<dbReference type="STRING" id="350054.Mflv_0996"/>